<dbReference type="Pfam" id="PF08406">
    <property type="entry name" value="CbbQ_C"/>
    <property type="match status" value="1"/>
</dbReference>
<dbReference type="SUPFAM" id="SSF52540">
    <property type="entry name" value="P-loop containing nucleoside triphosphate hydrolases"/>
    <property type="match status" value="1"/>
</dbReference>
<dbReference type="Proteomes" id="UP000013520">
    <property type="component" value="Chromosome"/>
</dbReference>
<name>R4KCB2_9FIRM</name>
<keyword evidence="3" id="KW-0067">ATP-binding</keyword>
<dbReference type="PANTHER" id="PTHR42759">
    <property type="entry name" value="MOXR FAMILY PROTEIN"/>
    <property type="match status" value="1"/>
</dbReference>
<dbReference type="InterPro" id="IPR050764">
    <property type="entry name" value="CbbQ/NirQ/NorQ/GpvN"/>
</dbReference>
<gene>
    <name evidence="5" type="ORF">Desgi_0654</name>
</gene>
<dbReference type="InterPro" id="IPR013615">
    <property type="entry name" value="CbbQ_C"/>
</dbReference>
<dbReference type="STRING" id="767817.Desgi_0654"/>
<comment type="similarity">
    <text evidence="1">Belongs to the CbbQ/NirQ/NorQ/GpvN family.</text>
</comment>
<evidence type="ECO:0000256" key="2">
    <source>
        <dbReference type="ARBA" id="ARBA00022741"/>
    </source>
</evidence>
<dbReference type="OrthoDB" id="9800332at2"/>
<dbReference type="PANTHER" id="PTHR42759:SF1">
    <property type="entry name" value="MAGNESIUM-CHELATASE SUBUNIT CHLD"/>
    <property type="match status" value="1"/>
</dbReference>
<dbReference type="InterPro" id="IPR003593">
    <property type="entry name" value="AAA+_ATPase"/>
</dbReference>
<dbReference type="InterPro" id="IPR027417">
    <property type="entry name" value="P-loop_NTPase"/>
</dbReference>
<dbReference type="Gene3D" id="3.40.50.300">
    <property type="entry name" value="P-loop containing nucleotide triphosphate hydrolases"/>
    <property type="match status" value="1"/>
</dbReference>
<evidence type="ECO:0000256" key="1">
    <source>
        <dbReference type="ARBA" id="ARBA00009417"/>
    </source>
</evidence>
<dbReference type="InterPro" id="IPR011704">
    <property type="entry name" value="ATPase_dyneun-rel_AAA"/>
</dbReference>
<dbReference type="SMART" id="SM00382">
    <property type="entry name" value="AAA"/>
    <property type="match status" value="1"/>
</dbReference>
<reference evidence="5 6" key="1">
    <citation type="submission" date="2012-01" db="EMBL/GenBank/DDBJ databases">
        <title>Complete sequence of Desulfotomaculum gibsoniae DSM 7213.</title>
        <authorList>
            <consortium name="US DOE Joint Genome Institute"/>
            <person name="Lucas S."/>
            <person name="Han J."/>
            <person name="Lapidus A."/>
            <person name="Cheng J.-F."/>
            <person name="Goodwin L."/>
            <person name="Pitluck S."/>
            <person name="Peters L."/>
            <person name="Ovchinnikova G."/>
            <person name="Teshima H."/>
            <person name="Detter J.C."/>
            <person name="Han C."/>
            <person name="Tapia R."/>
            <person name="Land M."/>
            <person name="Hauser L."/>
            <person name="Kyrpides N."/>
            <person name="Ivanova N."/>
            <person name="Pagani I."/>
            <person name="Parshina S."/>
            <person name="Plugge C."/>
            <person name="Muyzer G."/>
            <person name="Kuever J."/>
            <person name="Ivanova A."/>
            <person name="Nazina T."/>
            <person name="Klenk H.-P."/>
            <person name="Brambilla E."/>
            <person name="Spring S."/>
            <person name="Stams A.F."/>
            <person name="Woyke T."/>
        </authorList>
    </citation>
    <scope>NUCLEOTIDE SEQUENCE [LARGE SCALE GENOMIC DNA]</scope>
    <source>
        <strain evidence="5 6">DSM 7213</strain>
    </source>
</reference>
<keyword evidence="2" id="KW-0547">Nucleotide-binding</keyword>
<dbReference type="EMBL" id="CP003273">
    <property type="protein sequence ID" value="AGL00209.1"/>
    <property type="molecule type" value="Genomic_DNA"/>
</dbReference>
<evidence type="ECO:0000259" key="4">
    <source>
        <dbReference type="SMART" id="SM00382"/>
    </source>
</evidence>
<dbReference type="RefSeq" id="WP_006524668.1">
    <property type="nucleotide sequence ID" value="NC_021184.1"/>
</dbReference>
<feature type="domain" description="AAA+ ATPase" evidence="4">
    <location>
        <begin position="36"/>
        <end position="181"/>
    </location>
</feature>
<sequence>MNINDNILIPEQDPFFYVSRETRDMLNKIKIISDKHPVNVLVTGKQGCGKSSLVRQFAAVYNRPLASFQIGILAEPGQLFGEYVLKEGETSYRPYLFAEAIQTPYCVIHLEEINRPEHPKALNMLFSLLAEDRQVWMDELGMLKVARGVTFFATMNEGEEFIGTEMLDPALRDRFYTVLMDYIPEEVEVEVLTKKTGISREQSREIIEIVNKLRGHSEMPMDVSTRTSLMIAELVAAGATIREAIIFSMQTNKEYLESILLTLHLEKRYTEAENTGAYVLFTSD</sequence>
<dbReference type="HOGENOM" id="CLU_979077_0_0_9"/>
<dbReference type="AlphaFoldDB" id="R4KCB2"/>
<accession>R4KCB2</accession>
<dbReference type="GO" id="GO:0016887">
    <property type="term" value="F:ATP hydrolysis activity"/>
    <property type="evidence" value="ECO:0007669"/>
    <property type="project" value="InterPro"/>
</dbReference>
<evidence type="ECO:0000256" key="3">
    <source>
        <dbReference type="ARBA" id="ARBA00022840"/>
    </source>
</evidence>
<organism evidence="5 6">
    <name type="scientific">Desulfoscipio gibsoniae DSM 7213</name>
    <dbReference type="NCBI Taxonomy" id="767817"/>
    <lineage>
        <taxon>Bacteria</taxon>
        <taxon>Bacillati</taxon>
        <taxon>Bacillota</taxon>
        <taxon>Clostridia</taxon>
        <taxon>Eubacteriales</taxon>
        <taxon>Desulfallaceae</taxon>
        <taxon>Desulfoscipio</taxon>
    </lineage>
</organism>
<dbReference type="eggNOG" id="COG0714">
    <property type="taxonomic scope" value="Bacteria"/>
</dbReference>
<dbReference type="KEGG" id="dgi:Desgi_0654"/>
<protein>
    <submittedName>
        <fullName evidence="5">ATPase family protein associated with various cellular activities (AAA)</fullName>
    </submittedName>
</protein>
<dbReference type="Pfam" id="PF07728">
    <property type="entry name" value="AAA_5"/>
    <property type="match status" value="1"/>
</dbReference>
<keyword evidence="6" id="KW-1185">Reference proteome</keyword>
<evidence type="ECO:0000313" key="6">
    <source>
        <dbReference type="Proteomes" id="UP000013520"/>
    </source>
</evidence>
<dbReference type="GO" id="GO:0005524">
    <property type="term" value="F:ATP binding"/>
    <property type="evidence" value="ECO:0007669"/>
    <property type="project" value="UniProtKB-KW"/>
</dbReference>
<proteinExistence type="inferred from homology"/>
<evidence type="ECO:0000313" key="5">
    <source>
        <dbReference type="EMBL" id="AGL00209.1"/>
    </source>
</evidence>